<dbReference type="GO" id="GO:0030170">
    <property type="term" value="F:pyridoxal phosphate binding"/>
    <property type="evidence" value="ECO:0007669"/>
    <property type="project" value="TreeGrafter"/>
</dbReference>
<dbReference type="GO" id="GO:0008483">
    <property type="term" value="F:transaminase activity"/>
    <property type="evidence" value="ECO:0007669"/>
    <property type="project" value="TreeGrafter"/>
</dbReference>
<dbReference type="InterPro" id="IPR015421">
    <property type="entry name" value="PyrdxlP-dep_Trfase_major"/>
</dbReference>
<evidence type="ECO:0000313" key="6">
    <source>
        <dbReference type="EMBL" id="RZS98685.1"/>
    </source>
</evidence>
<evidence type="ECO:0000256" key="3">
    <source>
        <dbReference type="PIRSR" id="PIRSR000390-1"/>
    </source>
</evidence>
<comment type="caution">
    <text evidence="6">The sequence shown here is derived from an EMBL/GenBank/DDBJ whole genome shotgun (WGS) entry which is preliminary data.</text>
</comment>
<evidence type="ECO:0000256" key="1">
    <source>
        <dbReference type="ARBA" id="ARBA00022898"/>
    </source>
</evidence>
<gene>
    <name evidence="6" type="ORF">BC751_4351</name>
</gene>
<reference evidence="6 7" key="1">
    <citation type="submission" date="2019-02" db="EMBL/GenBank/DDBJ databases">
        <title>Genomic Encyclopedia of Archaeal and Bacterial Type Strains, Phase II (KMG-II): from individual species to whole genera.</title>
        <authorList>
            <person name="Goeker M."/>
        </authorList>
    </citation>
    <scope>NUCLEOTIDE SEQUENCE [LARGE SCALE GENOMIC DNA]</scope>
    <source>
        <strain evidence="6 7">DSM 21411</strain>
    </source>
</reference>
<dbReference type="PANTHER" id="PTHR30244:SF36">
    <property type="entry name" value="3-OXO-GLUCOSE-6-PHOSPHATE:GLUTAMATE AMINOTRANSFERASE"/>
    <property type="match status" value="1"/>
</dbReference>
<feature type="modified residue" description="N6-(pyridoxal phosphate)lysine" evidence="4">
    <location>
        <position position="193"/>
    </location>
</feature>
<keyword evidence="1 4" id="KW-0663">Pyridoxal phosphate</keyword>
<dbReference type="SUPFAM" id="SSF53383">
    <property type="entry name" value="PLP-dependent transferases"/>
    <property type="match status" value="1"/>
</dbReference>
<dbReference type="InterPro" id="IPR000653">
    <property type="entry name" value="DegT/StrS_aminotransferase"/>
</dbReference>
<dbReference type="InterPro" id="IPR015424">
    <property type="entry name" value="PyrdxlP-dep_Trfase"/>
</dbReference>
<dbReference type="PANTHER" id="PTHR30244">
    <property type="entry name" value="TRANSAMINASE"/>
    <property type="match status" value="1"/>
</dbReference>
<evidence type="ECO:0000313" key="7">
    <source>
        <dbReference type="Proteomes" id="UP000292209"/>
    </source>
</evidence>
<dbReference type="InterPro" id="IPR015422">
    <property type="entry name" value="PyrdxlP-dep_Trfase_small"/>
</dbReference>
<comment type="similarity">
    <text evidence="2 5">Belongs to the DegT/DnrJ/EryC1 family.</text>
</comment>
<dbReference type="Pfam" id="PF01041">
    <property type="entry name" value="DegT_DnrJ_EryC1"/>
    <property type="match status" value="1"/>
</dbReference>
<dbReference type="Gene3D" id="3.90.1150.10">
    <property type="entry name" value="Aspartate Aminotransferase, domain 1"/>
    <property type="match status" value="1"/>
</dbReference>
<dbReference type="PIRSF" id="PIRSF000390">
    <property type="entry name" value="PLP_StrS"/>
    <property type="match status" value="1"/>
</dbReference>
<dbReference type="CDD" id="cd00616">
    <property type="entry name" value="AHBA_syn"/>
    <property type="match status" value="1"/>
</dbReference>
<dbReference type="GO" id="GO:0000271">
    <property type="term" value="P:polysaccharide biosynthetic process"/>
    <property type="evidence" value="ECO:0007669"/>
    <property type="project" value="TreeGrafter"/>
</dbReference>
<keyword evidence="7" id="KW-1185">Reference proteome</keyword>
<dbReference type="AlphaFoldDB" id="A0A4Q7PEH6"/>
<evidence type="ECO:0000256" key="5">
    <source>
        <dbReference type="RuleBase" id="RU004508"/>
    </source>
</evidence>
<sequence length="372" mass="41925">MNIFMIKFSDLQSINKRYAEELKRAANEVIDSGWYLFGDRVRQFEDSLAAYTGVSYALGVGNGLDALRLILLAYIEKGEFNKGDEVIVPANTYIATILSIFHAGLVPVLVEPSLSSYNLDFKQIEPKITPKTKAIVLVHLYGRVCWDHQMKELVQRFGLKLIEDNAQAFGAEWEGVKTGALGDAAAFSFFPTKNLGALGDAGAITTNDRELASMVRMLSNYGSSEKYQNKVKGFNSRMDEIQAAFLQVKLRYVDKENQWRRQLASCYLDNILHENIILPKIDHVLDNKSHVWHLFVIRSSQRDLLKQFLSSKGVQTQIHYPVPPHLQEACPEFSGLSFPVTEQIHREVLSLPLDPGLSVEDIREVCAIINGF</sequence>
<protein>
    <submittedName>
        <fullName evidence="6">dTDP-4-amino-4,6-dideoxygalactose transaminase</fullName>
    </submittedName>
</protein>
<organism evidence="6 7">
    <name type="scientific">Cecembia calidifontis</name>
    <dbReference type="NCBI Taxonomy" id="1187080"/>
    <lineage>
        <taxon>Bacteria</taxon>
        <taxon>Pseudomonadati</taxon>
        <taxon>Bacteroidota</taxon>
        <taxon>Cytophagia</taxon>
        <taxon>Cytophagales</taxon>
        <taxon>Cyclobacteriaceae</taxon>
        <taxon>Cecembia</taxon>
    </lineage>
</organism>
<feature type="active site" description="Proton acceptor" evidence="3">
    <location>
        <position position="193"/>
    </location>
</feature>
<name>A0A4Q7PEH6_9BACT</name>
<dbReference type="Proteomes" id="UP000292209">
    <property type="component" value="Unassembled WGS sequence"/>
</dbReference>
<dbReference type="EMBL" id="SGXG01000001">
    <property type="protein sequence ID" value="RZS98685.1"/>
    <property type="molecule type" value="Genomic_DNA"/>
</dbReference>
<dbReference type="Gene3D" id="3.40.640.10">
    <property type="entry name" value="Type I PLP-dependent aspartate aminotransferase-like (Major domain)"/>
    <property type="match status" value="1"/>
</dbReference>
<proteinExistence type="inferred from homology"/>
<accession>A0A4Q7PEH6</accession>
<evidence type="ECO:0000256" key="4">
    <source>
        <dbReference type="PIRSR" id="PIRSR000390-2"/>
    </source>
</evidence>
<evidence type="ECO:0000256" key="2">
    <source>
        <dbReference type="ARBA" id="ARBA00037999"/>
    </source>
</evidence>